<name>A0A067FAM3_CITSI</name>
<sequence>MGDELEEHLLENLILRNSQIIMIFDTTVELSQFYKLYGKLMGFEIIKRTSRKYEEGVLKFVSFSCSQNGKSRCKSRHAFKLRPTTKKNCKAKVSVIVIRDGKCKVSSIVYEHNHELNTPNKARFLK</sequence>
<protein>
    <recommendedName>
        <fullName evidence="1">FAR1 domain-containing protein</fullName>
    </recommendedName>
</protein>
<dbReference type="SMR" id="A0A067FAM3"/>
<evidence type="ECO:0000259" key="1">
    <source>
        <dbReference type="Pfam" id="PF03101"/>
    </source>
</evidence>
<organism evidence="2 3">
    <name type="scientific">Citrus sinensis</name>
    <name type="common">Sweet orange</name>
    <name type="synonym">Citrus aurantium var. sinensis</name>
    <dbReference type="NCBI Taxonomy" id="2711"/>
    <lineage>
        <taxon>Eukaryota</taxon>
        <taxon>Viridiplantae</taxon>
        <taxon>Streptophyta</taxon>
        <taxon>Embryophyta</taxon>
        <taxon>Tracheophyta</taxon>
        <taxon>Spermatophyta</taxon>
        <taxon>Magnoliopsida</taxon>
        <taxon>eudicotyledons</taxon>
        <taxon>Gunneridae</taxon>
        <taxon>Pentapetalae</taxon>
        <taxon>rosids</taxon>
        <taxon>malvids</taxon>
        <taxon>Sapindales</taxon>
        <taxon>Rutaceae</taxon>
        <taxon>Aurantioideae</taxon>
        <taxon>Citrus</taxon>
    </lineage>
</organism>
<gene>
    <name evidence="2" type="ORF">CISIN_1g047780mg</name>
</gene>
<feature type="domain" description="FAR1" evidence="1">
    <location>
        <begin position="32"/>
        <end position="117"/>
    </location>
</feature>
<proteinExistence type="predicted"/>
<evidence type="ECO:0000313" key="3">
    <source>
        <dbReference type="Proteomes" id="UP000027120"/>
    </source>
</evidence>
<dbReference type="Pfam" id="PF03101">
    <property type="entry name" value="FAR1"/>
    <property type="match status" value="1"/>
</dbReference>
<dbReference type="AlphaFoldDB" id="A0A067FAM3"/>
<dbReference type="PANTHER" id="PTHR46328:SF35">
    <property type="entry name" value="PROTEIN FAR1-RELATED SEQUENCE 5-LIKE"/>
    <property type="match status" value="1"/>
</dbReference>
<dbReference type="PANTHER" id="PTHR46328">
    <property type="entry name" value="FAR-RED IMPAIRED RESPONSIVE (FAR1) FAMILY PROTEIN-RELATED"/>
    <property type="match status" value="1"/>
</dbReference>
<evidence type="ECO:0000313" key="2">
    <source>
        <dbReference type="EMBL" id="KDO64449.1"/>
    </source>
</evidence>
<accession>A0A067FAM3</accession>
<dbReference type="EMBL" id="KK784907">
    <property type="protein sequence ID" value="KDO64449.1"/>
    <property type="molecule type" value="Genomic_DNA"/>
</dbReference>
<keyword evidence="3" id="KW-1185">Reference proteome</keyword>
<dbReference type="InterPro" id="IPR004330">
    <property type="entry name" value="FAR1_DNA_bnd_dom"/>
</dbReference>
<reference evidence="2 3" key="1">
    <citation type="submission" date="2014-04" db="EMBL/GenBank/DDBJ databases">
        <authorList>
            <consortium name="International Citrus Genome Consortium"/>
            <person name="Gmitter F."/>
            <person name="Chen C."/>
            <person name="Farmerie W."/>
            <person name="Harkins T."/>
            <person name="Desany B."/>
            <person name="Mohiuddin M."/>
            <person name="Kodira C."/>
            <person name="Borodovsky M."/>
            <person name="Lomsadze A."/>
            <person name="Burns P."/>
            <person name="Jenkins J."/>
            <person name="Prochnik S."/>
            <person name="Shu S."/>
            <person name="Chapman J."/>
            <person name="Pitluck S."/>
            <person name="Schmutz J."/>
            <person name="Rokhsar D."/>
        </authorList>
    </citation>
    <scope>NUCLEOTIDE SEQUENCE</scope>
</reference>
<dbReference type="Proteomes" id="UP000027120">
    <property type="component" value="Unassembled WGS sequence"/>
</dbReference>
<dbReference type="STRING" id="2711.A0A067FAM3"/>